<evidence type="ECO:0000313" key="2">
    <source>
        <dbReference type="Proteomes" id="UP001381693"/>
    </source>
</evidence>
<dbReference type="EMBL" id="JAXCGZ010023420">
    <property type="protein sequence ID" value="KAK7012574.1"/>
    <property type="molecule type" value="Genomic_DNA"/>
</dbReference>
<name>A0AAN8W938_HALRR</name>
<evidence type="ECO:0000313" key="1">
    <source>
        <dbReference type="EMBL" id="KAK7012574.1"/>
    </source>
</evidence>
<feature type="non-terminal residue" evidence="1">
    <location>
        <position position="55"/>
    </location>
</feature>
<accession>A0AAN8W938</accession>
<reference evidence="1 2" key="1">
    <citation type="submission" date="2023-11" db="EMBL/GenBank/DDBJ databases">
        <title>Halocaridina rubra genome assembly.</title>
        <authorList>
            <person name="Smith C."/>
        </authorList>
    </citation>
    <scope>NUCLEOTIDE SEQUENCE [LARGE SCALE GENOMIC DNA]</scope>
    <source>
        <strain evidence="1">EP-1</strain>
        <tissue evidence="1">Whole</tissue>
    </source>
</reference>
<proteinExistence type="predicted"/>
<gene>
    <name evidence="1" type="ORF">SK128_010487</name>
</gene>
<organism evidence="1 2">
    <name type="scientific">Halocaridina rubra</name>
    <name type="common">Hawaiian red shrimp</name>
    <dbReference type="NCBI Taxonomy" id="373956"/>
    <lineage>
        <taxon>Eukaryota</taxon>
        <taxon>Metazoa</taxon>
        <taxon>Ecdysozoa</taxon>
        <taxon>Arthropoda</taxon>
        <taxon>Crustacea</taxon>
        <taxon>Multicrustacea</taxon>
        <taxon>Malacostraca</taxon>
        <taxon>Eumalacostraca</taxon>
        <taxon>Eucarida</taxon>
        <taxon>Decapoda</taxon>
        <taxon>Pleocyemata</taxon>
        <taxon>Caridea</taxon>
        <taxon>Atyoidea</taxon>
        <taxon>Atyidae</taxon>
        <taxon>Halocaridina</taxon>
    </lineage>
</organism>
<feature type="non-terminal residue" evidence="1">
    <location>
        <position position="1"/>
    </location>
</feature>
<keyword evidence="2" id="KW-1185">Reference proteome</keyword>
<comment type="caution">
    <text evidence="1">The sequence shown here is derived from an EMBL/GenBank/DDBJ whole genome shotgun (WGS) entry which is preliminary data.</text>
</comment>
<dbReference type="Proteomes" id="UP001381693">
    <property type="component" value="Unassembled WGS sequence"/>
</dbReference>
<sequence>KLFLNFHQLNIGPTHILSCIQRFHQWFATYDLVPLGIHKVAMEVQELRLRCQWAA</sequence>
<protein>
    <submittedName>
        <fullName evidence="1">Uncharacterized protein</fullName>
    </submittedName>
</protein>
<dbReference type="AlphaFoldDB" id="A0AAN8W938"/>